<feature type="domain" description="Xaa-Pro dipeptidyl-peptidase C-terminal" evidence="2">
    <location>
        <begin position="309"/>
        <end position="562"/>
    </location>
</feature>
<dbReference type="NCBIfam" id="TIGR00976">
    <property type="entry name" value="CocE_NonD"/>
    <property type="match status" value="1"/>
</dbReference>
<dbReference type="EMBL" id="QKZN01000006">
    <property type="protein sequence ID" value="PZX26913.1"/>
    <property type="molecule type" value="Genomic_DNA"/>
</dbReference>
<dbReference type="PANTHER" id="PTHR43056">
    <property type="entry name" value="PEPTIDASE S9 PROLYL OLIGOPEPTIDASE"/>
    <property type="match status" value="1"/>
</dbReference>
<dbReference type="InterPro" id="IPR050585">
    <property type="entry name" value="Xaa-Pro_dipeptidyl-ppase/CocE"/>
</dbReference>
<reference evidence="3" key="1">
    <citation type="submission" date="2018-06" db="EMBL/GenBank/DDBJ databases">
        <title>Genomic Encyclopedia of Type Strains, Phase IV (KMG-V): Genome sequencing to study the core and pangenomes of soil and plant-associated prokaryotes.</title>
        <authorList>
            <person name="Whitman W."/>
        </authorList>
    </citation>
    <scope>NUCLEOTIDE SEQUENCE [LARGE SCALE GENOMIC DNA]</scope>
    <source>
        <strain evidence="3">MLR2-44</strain>
    </source>
</reference>
<dbReference type="AlphaFoldDB" id="A0A2W7P6E4"/>
<dbReference type="Gene3D" id="2.60.120.260">
    <property type="entry name" value="Galactose-binding domain-like"/>
    <property type="match status" value="1"/>
</dbReference>
<protein>
    <recommendedName>
        <fullName evidence="2">Xaa-Pro dipeptidyl-peptidase C-terminal domain-containing protein</fullName>
    </recommendedName>
</protein>
<dbReference type="Pfam" id="PF02129">
    <property type="entry name" value="Peptidase_S15"/>
    <property type="match status" value="1"/>
</dbReference>
<dbReference type="InterPro" id="IPR005674">
    <property type="entry name" value="CocE/Ser_esterase"/>
</dbReference>
<dbReference type="Gene3D" id="1.10.3020.20">
    <property type="match status" value="1"/>
</dbReference>
<evidence type="ECO:0000313" key="4">
    <source>
        <dbReference type="Proteomes" id="UP000249638"/>
    </source>
</evidence>
<dbReference type="InterPro" id="IPR013736">
    <property type="entry name" value="Xaa-Pro_dipept_C"/>
</dbReference>
<name>A0A2W7P6E4_9BURK</name>
<dbReference type="InterPro" id="IPR000383">
    <property type="entry name" value="Xaa-Pro-like_dom"/>
</dbReference>
<dbReference type="InterPro" id="IPR008979">
    <property type="entry name" value="Galactose-bd-like_sf"/>
</dbReference>
<dbReference type="Pfam" id="PF08530">
    <property type="entry name" value="PepX_C"/>
    <property type="match status" value="1"/>
</dbReference>
<dbReference type="Gene3D" id="3.40.50.1820">
    <property type="entry name" value="alpha/beta hydrolase"/>
    <property type="match status" value="1"/>
</dbReference>
<gene>
    <name evidence="3" type="ORF">C7416_106202</name>
</gene>
<sequence>MQIDWDVEITMDDGVVLRADVYRPDEAGRYPALMSYGPYGKGLSFAEGYPAQWQSLTTEHPEILRGSSGKYANWETADPERWVPFGYVCIRVDSRGAGRSPGVIDCFSPREAQDFHDCIEWAAQQAWSNGKIGLAGVSYYGATQWLAAARRPPHLAAICPFEGFSDYYRDACRHGGILNTFMLSWYPKQVENVQNGLGSRGRVNANTGVPISGPAELSDEALRANRVDISTAQLNAELITDRYFEGRRADLAAIEVPVLSCGNWGGHGLHLRGNVQGFLQAGSKQKWLELHGREHWTEFYTDYGVALQKRFFDHFLKGEDNGWDRQPPITMQVRHVDRFQERHEHEWPLARTAWTPMYLDAADHGLRPQPAATASQLAFDGLAGKASFSTAPFEQDTEVTGPLAATLWISSTAADADLFLTVRAFAPDGSEHLIVGAVEPNAPLAQGWLRASHRKLDPQASTPYQPVHSHQEVQLLEPNQVYALEVEIWPMCFVFPKGYRLVLTVGGSDFEHDLPGPYPQIYGKSMRGSSVLLHDHPEDRTAERFAGQTTVHTGGKYASFLLLPVIPPAC</sequence>
<dbReference type="SUPFAM" id="SSF49785">
    <property type="entry name" value="Galactose-binding domain-like"/>
    <property type="match status" value="1"/>
</dbReference>
<evidence type="ECO:0000259" key="2">
    <source>
        <dbReference type="SMART" id="SM00939"/>
    </source>
</evidence>
<keyword evidence="1" id="KW-0378">Hydrolase</keyword>
<dbReference type="InterPro" id="IPR029058">
    <property type="entry name" value="AB_hydrolase_fold"/>
</dbReference>
<evidence type="ECO:0000313" key="3">
    <source>
        <dbReference type="EMBL" id="PZX26913.1"/>
    </source>
</evidence>
<dbReference type="PANTHER" id="PTHR43056:SF10">
    <property type="entry name" value="COCE_NOND FAMILY, PUTATIVE (AFU_ORTHOLOGUE AFUA_7G00600)-RELATED"/>
    <property type="match status" value="1"/>
</dbReference>
<comment type="caution">
    <text evidence="3">The sequence shown here is derived from an EMBL/GenBank/DDBJ whole genome shotgun (WGS) entry which is preliminary data.</text>
</comment>
<accession>A0A2W7P6E4</accession>
<proteinExistence type="predicted"/>
<dbReference type="GO" id="GO:0008239">
    <property type="term" value="F:dipeptidyl-peptidase activity"/>
    <property type="evidence" value="ECO:0007669"/>
    <property type="project" value="InterPro"/>
</dbReference>
<dbReference type="SMART" id="SM00939">
    <property type="entry name" value="PepX_C"/>
    <property type="match status" value="1"/>
</dbReference>
<organism evidence="3 4">
    <name type="scientific">Cupriavidus phytorum</name>
    <dbReference type="NCBI Taxonomy" id="3024399"/>
    <lineage>
        <taxon>Bacteria</taxon>
        <taxon>Pseudomonadati</taxon>
        <taxon>Pseudomonadota</taxon>
        <taxon>Betaproteobacteria</taxon>
        <taxon>Burkholderiales</taxon>
        <taxon>Burkholderiaceae</taxon>
        <taxon>Cupriavidus</taxon>
    </lineage>
</organism>
<dbReference type="SUPFAM" id="SSF53474">
    <property type="entry name" value="alpha/beta-Hydrolases"/>
    <property type="match status" value="1"/>
</dbReference>
<dbReference type="Proteomes" id="UP000249638">
    <property type="component" value="Unassembled WGS sequence"/>
</dbReference>
<keyword evidence="4" id="KW-1185">Reference proteome</keyword>
<evidence type="ECO:0000256" key="1">
    <source>
        <dbReference type="ARBA" id="ARBA00022801"/>
    </source>
</evidence>